<accession>A0A8J3GYF5</accession>
<feature type="domain" description="Dynamin N-terminal" evidence="2">
    <location>
        <begin position="29"/>
        <end position="73"/>
    </location>
</feature>
<protein>
    <recommendedName>
        <fullName evidence="2">Dynamin N-terminal domain-containing protein</fullName>
    </recommendedName>
</protein>
<feature type="compositionally biased region" description="Low complexity" evidence="1">
    <location>
        <begin position="316"/>
        <end position="327"/>
    </location>
</feature>
<organism evidence="3 4">
    <name type="scientific">Seohaeicola zhoushanensis</name>
    <dbReference type="NCBI Taxonomy" id="1569283"/>
    <lineage>
        <taxon>Bacteria</taxon>
        <taxon>Pseudomonadati</taxon>
        <taxon>Pseudomonadota</taxon>
        <taxon>Alphaproteobacteria</taxon>
        <taxon>Rhodobacterales</taxon>
        <taxon>Roseobacteraceae</taxon>
        <taxon>Seohaeicola</taxon>
    </lineage>
</organism>
<dbReference type="InterPro" id="IPR027417">
    <property type="entry name" value="P-loop_NTPase"/>
</dbReference>
<keyword evidence="4" id="KW-1185">Reference proteome</keyword>
<feature type="region of interest" description="Disordered" evidence="1">
    <location>
        <begin position="304"/>
        <end position="330"/>
    </location>
</feature>
<dbReference type="InterPro" id="IPR045063">
    <property type="entry name" value="Dynamin_N"/>
</dbReference>
<reference evidence="3" key="1">
    <citation type="journal article" date="2014" name="Int. J. Syst. Evol. Microbiol.">
        <title>Complete genome sequence of Corynebacterium casei LMG S-19264T (=DSM 44701T), isolated from a smear-ripened cheese.</title>
        <authorList>
            <consortium name="US DOE Joint Genome Institute (JGI-PGF)"/>
            <person name="Walter F."/>
            <person name="Albersmeier A."/>
            <person name="Kalinowski J."/>
            <person name="Ruckert C."/>
        </authorList>
    </citation>
    <scope>NUCLEOTIDE SEQUENCE</scope>
    <source>
        <strain evidence="3">KCTC 42650</strain>
    </source>
</reference>
<evidence type="ECO:0000259" key="2">
    <source>
        <dbReference type="Pfam" id="PF00350"/>
    </source>
</evidence>
<proteinExistence type="predicted"/>
<evidence type="ECO:0000256" key="1">
    <source>
        <dbReference type="SAM" id="MobiDB-lite"/>
    </source>
</evidence>
<dbReference type="SUPFAM" id="SSF52540">
    <property type="entry name" value="P-loop containing nucleoside triphosphate hydrolases"/>
    <property type="match status" value="1"/>
</dbReference>
<dbReference type="Gene3D" id="3.40.50.300">
    <property type="entry name" value="P-loop containing nucleotide triphosphate hydrolases"/>
    <property type="match status" value="1"/>
</dbReference>
<dbReference type="Pfam" id="PF00350">
    <property type="entry name" value="Dynamin_N"/>
    <property type="match status" value="1"/>
</dbReference>
<comment type="caution">
    <text evidence="3">The sequence shown here is derived from an EMBL/GenBank/DDBJ whole genome shotgun (WGS) entry which is preliminary data.</text>
</comment>
<evidence type="ECO:0000313" key="3">
    <source>
        <dbReference type="EMBL" id="GHF52611.1"/>
    </source>
</evidence>
<evidence type="ECO:0000313" key="4">
    <source>
        <dbReference type="Proteomes" id="UP000626220"/>
    </source>
</evidence>
<reference evidence="3" key="2">
    <citation type="submission" date="2020-09" db="EMBL/GenBank/DDBJ databases">
        <authorList>
            <person name="Sun Q."/>
            <person name="Kim S."/>
        </authorList>
    </citation>
    <scope>NUCLEOTIDE SEQUENCE</scope>
    <source>
        <strain evidence="3">KCTC 42650</strain>
    </source>
</reference>
<dbReference type="RefSeq" id="WP_189680452.1">
    <property type="nucleotide sequence ID" value="NZ_BNCJ01000006.1"/>
</dbReference>
<gene>
    <name evidence="3" type="ORF">GCM10017056_25220</name>
</gene>
<sequence>MPYDTDRARPVSQFAYDRLARQASTKPRIAIAGEFSAGKSTLLNLLIGSDLLTMQVTATDAPPIRLCHGADPAQWIGPRGHRQPMPEGGIDALPEHCREVQLFYEADILRGADIIDLPGLADPNRSDAGAHSALLGAHMAIWCTPATQAWRQSERSLWAALPDRLHRTGLLVVTRADKLDSDHERERVLRRLRRETEGLFSHILMLSATRGIEALQTRDTALWATSGCGELIRQITARTSALRKARLALLERYKVAEIAADPEDQVPDPAPEFEDEGVDVAPAAESTAGVGILELLRQAREAHARKEAEATQAQREVAPAPTVAETEPPIPREVEIWRNIAAQQPDFPGKMEISTMIEHYLVAISR</sequence>
<dbReference type="Proteomes" id="UP000626220">
    <property type="component" value="Unassembled WGS sequence"/>
</dbReference>
<dbReference type="EMBL" id="BNCJ01000006">
    <property type="protein sequence ID" value="GHF52611.1"/>
    <property type="molecule type" value="Genomic_DNA"/>
</dbReference>
<dbReference type="AlphaFoldDB" id="A0A8J3GYF5"/>
<name>A0A8J3GYF5_9RHOB</name>